<dbReference type="AlphaFoldDB" id="A0A2W5HKG3"/>
<evidence type="ECO:0000313" key="1">
    <source>
        <dbReference type="EMBL" id="PZP54279.1"/>
    </source>
</evidence>
<protein>
    <recommendedName>
        <fullName evidence="3">Lipoprotein</fullName>
    </recommendedName>
</protein>
<dbReference type="EMBL" id="QFOL01000002">
    <property type="protein sequence ID" value="PZP54279.1"/>
    <property type="molecule type" value="Genomic_DNA"/>
</dbReference>
<evidence type="ECO:0008006" key="3">
    <source>
        <dbReference type="Google" id="ProtNLM"/>
    </source>
</evidence>
<gene>
    <name evidence="1" type="ORF">DI595_00805</name>
</gene>
<comment type="caution">
    <text evidence="1">The sequence shown here is derived from an EMBL/GenBank/DDBJ whole genome shotgun (WGS) entry which is preliminary data.</text>
</comment>
<accession>A0A2W5HKG3</accession>
<proteinExistence type="predicted"/>
<dbReference type="PROSITE" id="PS51257">
    <property type="entry name" value="PROKAR_LIPOPROTEIN"/>
    <property type="match status" value="1"/>
</dbReference>
<reference evidence="1 2" key="1">
    <citation type="submission" date="2017-08" db="EMBL/GenBank/DDBJ databases">
        <title>Infants hospitalized years apart are colonized by the same room-sourced microbial strains.</title>
        <authorList>
            <person name="Brooks B."/>
            <person name="Olm M.R."/>
            <person name="Firek B.A."/>
            <person name="Baker R."/>
            <person name="Thomas B.C."/>
            <person name="Morowitz M.J."/>
            <person name="Banfield J.F."/>
        </authorList>
    </citation>
    <scope>NUCLEOTIDE SEQUENCE [LARGE SCALE GENOMIC DNA]</scope>
    <source>
        <strain evidence="1">S2_009_000_R2_73</strain>
    </source>
</reference>
<evidence type="ECO:0000313" key="2">
    <source>
        <dbReference type="Proteomes" id="UP000249769"/>
    </source>
</evidence>
<sequence>MKYLFLAILAFALTACQTETPMEWQLRKSFEQSSERACRDKKGTAHYSTCYQRNMHKYNKFWEDVQARHLNVKKR</sequence>
<organism evidence="1 2">
    <name type="scientific">Agrobacterium fabrum</name>
    <dbReference type="NCBI Taxonomy" id="1176649"/>
    <lineage>
        <taxon>Bacteria</taxon>
        <taxon>Pseudomonadati</taxon>
        <taxon>Pseudomonadota</taxon>
        <taxon>Alphaproteobacteria</taxon>
        <taxon>Hyphomicrobiales</taxon>
        <taxon>Rhizobiaceae</taxon>
        <taxon>Rhizobium/Agrobacterium group</taxon>
        <taxon>Agrobacterium</taxon>
        <taxon>Agrobacterium tumefaciens complex</taxon>
    </lineage>
</organism>
<dbReference type="Proteomes" id="UP000249769">
    <property type="component" value="Unassembled WGS sequence"/>
</dbReference>
<name>A0A2W5HKG3_9HYPH</name>